<evidence type="ECO:0000259" key="11">
    <source>
        <dbReference type="PROSITE" id="PS50046"/>
    </source>
</evidence>
<comment type="similarity">
    <text evidence="2">In the N-terminal section; belongs to the phytochrome family.</text>
</comment>
<dbReference type="InterPro" id="IPR003594">
    <property type="entry name" value="HATPase_dom"/>
</dbReference>
<evidence type="ECO:0000259" key="12">
    <source>
        <dbReference type="PROSITE" id="PS50109"/>
    </source>
</evidence>
<evidence type="ECO:0000256" key="4">
    <source>
        <dbReference type="ARBA" id="ARBA00022543"/>
    </source>
</evidence>
<dbReference type="InterPro" id="IPR003661">
    <property type="entry name" value="HisK_dim/P_dom"/>
</dbReference>
<keyword evidence="9" id="KW-0157">Chromophore</keyword>
<dbReference type="RefSeq" id="WP_154176649.1">
    <property type="nucleotide sequence ID" value="NZ_WJXZ01000011.1"/>
</dbReference>
<dbReference type="GO" id="GO:0009881">
    <property type="term" value="F:photoreceptor activity"/>
    <property type="evidence" value="ECO:0007669"/>
    <property type="project" value="UniProtKB-KW"/>
</dbReference>
<keyword evidence="10" id="KW-0675">Receptor</keyword>
<dbReference type="SMART" id="SM00388">
    <property type="entry name" value="HisKA"/>
    <property type="match status" value="1"/>
</dbReference>
<dbReference type="GO" id="GO:0030295">
    <property type="term" value="F:protein kinase activator activity"/>
    <property type="evidence" value="ECO:0007669"/>
    <property type="project" value="TreeGrafter"/>
</dbReference>
<dbReference type="Gene3D" id="3.30.450.40">
    <property type="match status" value="1"/>
</dbReference>
<evidence type="ECO:0000313" key="14">
    <source>
        <dbReference type="Proteomes" id="UP000441754"/>
    </source>
</evidence>
<evidence type="ECO:0000256" key="2">
    <source>
        <dbReference type="ARBA" id="ARBA00006402"/>
    </source>
</evidence>
<name>A0A7K0EPA6_9BACT</name>
<accession>A0A7K0EPA6</accession>
<dbReference type="GO" id="GO:0006355">
    <property type="term" value="P:regulation of DNA-templated transcription"/>
    <property type="evidence" value="ECO:0007669"/>
    <property type="project" value="InterPro"/>
</dbReference>
<dbReference type="AlphaFoldDB" id="A0A7K0EPA6"/>
<keyword evidence="14" id="KW-1185">Reference proteome</keyword>
<dbReference type="InterPro" id="IPR035965">
    <property type="entry name" value="PAS-like_dom_sf"/>
</dbReference>
<keyword evidence="5" id="KW-0597">Phosphoprotein</keyword>
<dbReference type="InterPro" id="IPR013654">
    <property type="entry name" value="PAS_2"/>
</dbReference>
<dbReference type="Pfam" id="PF00360">
    <property type="entry name" value="PHY"/>
    <property type="match status" value="1"/>
</dbReference>
<organism evidence="13 14">
    <name type="scientific">Larkinella terrae</name>
    <dbReference type="NCBI Taxonomy" id="2025311"/>
    <lineage>
        <taxon>Bacteria</taxon>
        <taxon>Pseudomonadati</taxon>
        <taxon>Bacteroidota</taxon>
        <taxon>Cytophagia</taxon>
        <taxon>Cytophagales</taxon>
        <taxon>Spirosomataceae</taxon>
        <taxon>Larkinella</taxon>
    </lineage>
</organism>
<dbReference type="Pfam" id="PF00512">
    <property type="entry name" value="HisKA"/>
    <property type="match status" value="1"/>
</dbReference>
<dbReference type="SMART" id="SM00065">
    <property type="entry name" value="GAF"/>
    <property type="match status" value="1"/>
</dbReference>
<reference evidence="13 14" key="1">
    <citation type="journal article" date="2018" name="Antonie Van Leeuwenhoek">
        <title>Larkinella terrae sp. nov., isolated from soil on Jeju Island, South Korea.</title>
        <authorList>
            <person name="Ten L.N."/>
            <person name="Jeon J."/>
            <person name="Park S.J."/>
            <person name="Park S."/>
            <person name="Lee S.Y."/>
            <person name="Kim M.K."/>
            <person name="Jung H.Y."/>
        </authorList>
    </citation>
    <scope>NUCLEOTIDE SEQUENCE [LARGE SCALE GENOMIC DNA]</scope>
    <source>
        <strain evidence="13 14">KCTC 52001</strain>
    </source>
</reference>
<evidence type="ECO:0000256" key="1">
    <source>
        <dbReference type="ARBA" id="ARBA00000085"/>
    </source>
</evidence>
<dbReference type="PRINTS" id="PR01033">
    <property type="entry name" value="PHYTOCHROME"/>
</dbReference>
<dbReference type="InterPro" id="IPR029016">
    <property type="entry name" value="GAF-like_dom_sf"/>
</dbReference>
<gene>
    <name evidence="13" type="ORF">GJJ30_18400</name>
</gene>
<evidence type="ECO:0000256" key="3">
    <source>
        <dbReference type="ARBA" id="ARBA00012438"/>
    </source>
</evidence>
<dbReference type="Gene3D" id="3.30.450.20">
    <property type="entry name" value="PAS domain"/>
    <property type="match status" value="1"/>
</dbReference>
<dbReference type="CDD" id="cd00082">
    <property type="entry name" value="HisKA"/>
    <property type="match status" value="1"/>
</dbReference>
<dbReference type="SUPFAM" id="SSF55785">
    <property type="entry name" value="PYP-like sensor domain (PAS domain)"/>
    <property type="match status" value="1"/>
</dbReference>
<evidence type="ECO:0000256" key="5">
    <source>
        <dbReference type="ARBA" id="ARBA00022553"/>
    </source>
</evidence>
<evidence type="ECO:0000256" key="8">
    <source>
        <dbReference type="ARBA" id="ARBA00022777"/>
    </source>
</evidence>
<keyword evidence="8" id="KW-0418">Kinase</keyword>
<protein>
    <recommendedName>
        <fullName evidence="3">histidine kinase</fullName>
        <ecNumber evidence="3">2.7.13.3</ecNumber>
    </recommendedName>
</protein>
<dbReference type="SUPFAM" id="SSF55781">
    <property type="entry name" value="GAF domain-like"/>
    <property type="match status" value="2"/>
</dbReference>
<dbReference type="Pfam" id="PF01590">
    <property type="entry name" value="GAF"/>
    <property type="match status" value="1"/>
</dbReference>
<dbReference type="Gene3D" id="3.30.565.10">
    <property type="entry name" value="Histidine kinase-like ATPase, C-terminal domain"/>
    <property type="match status" value="1"/>
</dbReference>
<dbReference type="GO" id="GO:0000156">
    <property type="term" value="F:phosphorelay response regulator activity"/>
    <property type="evidence" value="ECO:0007669"/>
    <property type="project" value="TreeGrafter"/>
</dbReference>
<evidence type="ECO:0000256" key="6">
    <source>
        <dbReference type="ARBA" id="ARBA00022606"/>
    </source>
</evidence>
<evidence type="ECO:0000256" key="7">
    <source>
        <dbReference type="ARBA" id="ARBA00022679"/>
    </source>
</evidence>
<sequence>MIVSNTDTTNSGIDLTNCESEPIHIPGYIQSHGFLVAISADDFVIRYASENAASFVNRPAADLLGKPLEDLVSETDLPAVDLVAILNVGKRENTWSRMNPHHFRLNGQEWNLIAHQHDHLIILEWEPVVSAQGNLDQQLVAEALTEVQSNRTLTELIQNTARRVKQIIGYDRVMVYRFGSDWHGEVIAEEKEPHLEPYLGLHYPASDIPRQARELYKTNLVRIIADVGSTPSPIFSVNSQSENRPLDLTHSVLRAVSPIHIEYLKNMGVQASMSISLLYRGELWGLISCHHSTPRFVDFPARQAAKFVSQLLSSALEFRKNEEDQSFLFQVQQNEQKLNSQILEDWDIVVGLTQHPVSALNITSATGAVLVFDNKFYSMGSVPSDSAVAGITNWLGTESFDTVFETDRLPELYPMAEAFRDVASGMLAVVLSKELNEYLLWFKPEQVRQVTWAGNPAKPVTISNDGKPFLHPRKSFEAWSQTVRNTSEPWKDAEISVAIKLREDVLQVVSRKANEVRQLNERLRVAYEELDAFSYTVSHDLRTPLSSIRCYAEIIMEEQGGIMDDDTRVMFQKILDSTERMRSLIRHILYYSRMGRTELNFQPLNMAKMLDVIRDEIMVTENKKNRHLRIEYGKLPTIFGDPTMVNQVFTNLISNATKYSRLAPESVVRVAGRETAEEVIYTVKDNGIGFDMKHATKMFDLFKRLENAASFEGTGVGLAIVKRIMSRHKGKIWFHSDPNRETTFSVSFPKENQTS</sequence>
<keyword evidence="6" id="KW-0716">Sensory transduction</keyword>
<dbReference type="Pfam" id="PF02518">
    <property type="entry name" value="HATPase_c"/>
    <property type="match status" value="1"/>
</dbReference>
<dbReference type="InterPro" id="IPR013515">
    <property type="entry name" value="Phytochrome_cen-reg"/>
</dbReference>
<comment type="caution">
    <text evidence="13">The sequence shown here is derived from an EMBL/GenBank/DDBJ whole genome shotgun (WGS) entry which is preliminary data.</text>
</comment>
<dbReference type="OrthoDB" id="9766459at2"/>
<dbReference type="InterPro" id="IPR016132">
    <property type="entry name" value="Phyto_chromo_attachment"/>
</dbReference>
<keyword evidence="4" id="KW-0600">Photoreceptor protein</keyword>
<evidence type="ECO:0000256" key="10">
    <source>
        <dbReference type="ARBA" id="ARBA00023170"/>
    </source>
</evidence>
<dbReference type="FunFam" id="3.30.565.10:FF:000006">
    <property type="entry name" value="Sensor histidine kinase WalK"/>
    <property type="match status" value="1"/>
</dbReference>
<dbReference type="GO" id="GO:0007234">
    <property type="term" value="P:osmosensory signaling via phosphorelay pathway"/>
    <property type="evidence" value="ECO:0007669"/>
    <property type="project" value="TreeGrafter"/>
</dbReference>
<dbReference type="SUPFAM" id="SSF55874">
    <property type="entry name" value="ATPase domain of HSP90 chaperone/DNA topoisomerase II/histidine kinase"/>
    <property type="match status" value="1"/>
</dbReference>
<comment type="catalytic activity">
    <reaction evidence="1">
        <text>ATP + protein L-histidine = ADP + protein N-phospho-L-histidine.</text>
        <dbReference type="EC" id="2.7.13.3"/>
    </reaction>
</comment>
<dbReference type="Pfam" id="PF08446">
    <property type="entry name" value="PAS_2"/>
    <property type="match status" value="1"/>
</dbReference>
<dbReference type="InterPro" id="IPR036890">
    <property type="entry name" value="HATPase_C_sf"/>
</dbReference>
<dbReference type="Gene3D" id="1.10.287.130">
    <property type="match status" value="1"/>
</dbReference>
<dbReference type="InterPro" id="IPR003018">
    <property type="entry name" value="GAF"/>
</dbReference>
<feature type="domain" description="Histidine kinase" evidence="12">
    <location>
        <begin position="536"/>
        <end position="752"/>
    </location>
</feature>
<dbReference type="InterPro" id="IPR036097">
    <property type="entry name" value="HisK_dim/P_sf"/>
</dbReference>
<dbReference type="SMART" id="SM00387">
    <property type="entry name" value="HATPase_c"/>
    <property type="match status" value="1"/>
</dbReference>
<dbReference type="PANTHER" id="PTHR42878:SF15">
    <property type="entry name" value="BACTERIOPHYTOCHROME"/>
    <property type="match status" value="1"/>
</dbReference>
<feature type="domain" description="Phytochrome chromophore attachment site" evidence="11">
    <location>
        <begin position="152"/>
        <end position="310"/>
    </location>
</feature>
<dbReference type="InterPro" id="IPR005467">
    <property type="entry name" value="His_kinase_dom"/>
</dbReference>
<dbReference type="PROSITE" id="PS50109">
    <property type="entry name" value="HIS_KIN"/>
    <property type="match status" value="1"/>
</dbReference>
<dbReference type="PANTHER" id="PTHR42878">
    <property type="entry name" value="TWO-COMPONENT HISTIDINE KINASE"/>
    <property type="match status" value="1"/>
</dbReference>
<dbReference type="Gene3D" id="3.30.450.270">
    <property type="match status" value="1"/>
</dbReference>
<keyword evidence="7" id="KW-0808">Transferase</keyword>
<dbReference type="InterPro" id="IPR043150">
    <property type="entry name" value="Phytochrome_PHY_sf"/>
</dbReference>
<dbReference type="InterPro" id="IPR050351">
    <property type="entry name" value="BphY/WalK/GraS-like"/>
</dbReference>
<proteinExistence type="inferred from homology"/>
<dbReference type="EMBL" id="WJXZ01000011">
    <property type="protein sequence ID" value="MRS63278.1"/>
    <property type="molecule type" value="Genomic_DNA"/>
</dbReference>
<dbReference type="Proteomes" id="UP000441754">
    <property type="component" value="Unassembled WGS sequence"/>
</dbReference>
<dbReference type="SUPFAM" id="SSF47384">
    <property type="entry name" value="Homodimeric domain of signal transducing histidine kinase"/>
    <property type="match status" value="1"/>
</dbReference>
<evidence type="ECO:0000313" key="13">
    <source>
        <dbReference type="EMBL" id="MRS63278.1"/>
    </source>
</evidence>
<evidence type="ECO:0000256" key="9">
    <source>
        <dbReference type="ARBA" id="ARBA00022991"/>
    </source>
</evidence>
<dbReference type="PROSITE" id="PS50046">
    <property type="entry name" value="PHYTOCHROME_2"/>
    <property type="match status" value="1"/>
</dbReference>
<dbReference type="EC" id="2.7.13.3" evidence="3"/>
<dbReference type="InterPro" id="IPR001294">
    <property type="entry name" value="Phytochrome"/>
</dbReference>
<dbReference type="GO" id="GO:0000155">
    <property type="term" value="F:phosphorelay sensor kinase activity"/>
    <property type="evidence" value="ECO:0007669"/>
    <property type="project" value="InterPro"/>
</dbReference>
<dbReference type="GO" id="GO:0009584">
    <property type="term" value="P:detection of visible light"/>
    <property type="evidence" value="ECO:0007669"/>
    <property type="project" value="InterPro"/>
</dbReference>